<dbReference type="PROSITE" id="PS00440">
    <property type="entry name" value="ACYLTRANSF_C_2"/>
    <property type="match status" value="1"/>
</dbReference>
<reference evidence="6 7" key="1">
    <citation type="submission" date="2022-01" db="EMBL/GenBank/DDBJ databases">
        <title>A chromosomal length assembly of Cordylochernes scorpioides.</title>
        <authorList>
            <person name="Zeh D."/>
            <person name="Zeh J."/>
        </authorList>
    </citation>
    <scope>NUCLEOTIDE SEQUENCE [LARGE SCALE GENOMIC DNA]</scope>
    <source>
        <strain evidence="6">IN4F17</strain>
        <tissue evidence="6">Whole Body</tissue>
    </source>
</reference>
<keyword evidence="2 4" id="KW-0808">Transferase</keyword>
<gene>
    <name evidence="6" type="ORF">LAZ67_15001059</name>
</gene>
<sequence length="556" mass="62619">MSALTPVQVVGEFRSPGGVGERLHSYIQKKAKTNASWLADWWLQDDFLDYREPLVVFSSTSCTLGTMAFRSKDDQLKHQVPVDMLHGRPLDMSQYFRVFSTCRAPGIPSDELMLYGSGPDFPQHIVVIHNNRFFRIDAYHPDGSPLSPNQFFTALSQVVKMSPEVGEPLGLLTTENRDVWVRCHRKLQEDRESWNSIDQIQKSIFILCLDRPVPPMDTDQTTHALMCCYTGASSAYNGGNRWYDKCIQLLVSEDGILGMTVEHSPAEGYPNTIIINAIQEDLESYEKYDWAPLDPPSSPTELKFNISPEIKEAIAAAGRNLDKYISIVENTDVASHRFTKFSKNFLRSLDISPDSFVQMALQLSYYKLHGLTSMYEVATGRKFLHGRMEIVRGTTEDSIYMCEVFTDPTSSSLERLSALRAAVLGHKLAVIEATNGEGIECLIQSYKKASEELEMPLPLLFEDPGFLAADDFRVLSSQVPVKKDGMGVYCPRGKSGYGVHYLLYPDYINIAVCSYRDFPETDSKGYLDAILDTMEELVDLARSTKRVLRQTSQGFS</sequence>
<evidence type="ECO:0000313" key="7">
    <source>
        <dbReference type="Proteomes" id="UP001235939"/>
    </source>
</evidence>
<dbReference type="InterPro" id="IPR039551">
    <property type="entry name" value="Cho/carn_acyl_trans"/>
</dbReference>
<proteinExistence type="inferred from homology"/>
<dbReference type="EMBL" id="CP092877">
    <property type="protein sequence ID" value="UYV77454.1"/>
    <property type="molecule type" value="Genomic_DNA"/>
</dbReference>
<dbReference type="Proteomes" id="UP001235939">
    <property type="component" value="Chromosome 15"/>
</dbReference>
<evidence type="ECO:0000313" key="6">
    <source>
        <dbReference type="EMBL" id="UYV77454.1"/>
    </source>
</evidence>
<dbReference type="InterPro" id="IPR000542">
    <property type="entry name" value="Carn_acyl_trans"/>
</dbReference>
<dbReference type="PANTHER" id="PTHR22589:SF103">
    <property type="entry name" value="CARNITINE O-ACETYL-TRANSFERASE, ISOFORM A-RELATED"/>
    <property type="match status" value="1"/>
</dbReference>
<dbReference type="Gene3D" id="3.30.559.70">
    <property type="entry name" value="Choline/Carnitine o-acyltransferase, domain 2"/>
    <property type="match status" value="1"/>
</dbReference>
<evidence type="ECO:0000256" key="4">
    <source>
        <dbReference type="RuleBase" id="RU003801"/>
    </source>
</evidence>
<organism evidence="6 7">
    <name type="scientific">Cordylochernes scorpioides</name>
    <dbReference type="NCBI Taxonomy" id="51811"/>
    <lineage>
        <taxon>Eukaryota</taxon>
        <taxon>Metazoa</taxon>
        <taxon>Ecdysozoa</taxon>
        <taxon>Arthropoda</taxon>
        <taxon>Chelicerata</taxon>
        <taxon>Arachnida</taxon>
        <taxon>Pseudoscorpiones</taxon>
        <taxon>Cheliferoidea</taxon>
        <taxon>Chernetidae</taxon>
        <taxon>Cordylochernes</taxon>
    </lineage>
</organism>
<dbReference type="InterPro" id="IPR042231">
    <property type="entry name" value="Cho/carn_acyl_trans_2"/>
</dbReference>
<evidence type="ECO:0000256" key="3">
    <source>
        <dbReference type="ARBA" id="ARBA00023315"/>
    </source>
</evidence>
<dbReference type="PANTHER" id="PTHR22589">
    <property type="entry name" value="CARNITINE O-ACYLTRANSFERASE"/>
    <property type="match status" value="1"/>
</dbReference>
<keyword evidence="7" id="KW-1185">Reference proteome</keyword>
<protein>
    <submittedName>
        <fullName evidence="6">CRAT</fullName>
    </submittedName>
</protein>
<name>A0ABY6L9A7_9ARAC</name>
<accession>A0ABY6L9A7</accession>
<evidence type="ECO:0000256" key="2">
    <source>
        <dbReference type="ARBA" id="ARBA00022679"/>
    </source>
</evidence>
<dbReference type="Gene3D" id="3.30.559.10">
    <property type="entry name" value="Chloramphenicol acetyltransferase-like domain"/>
    <property type="match status" value="1"/>
</dbReference>
<dbReference type="InterPro" id="IPR023213">
    <property type="entry name" value="CAT-like_dom_sf"/>
</dbReference>
<evidence type="ECO:0000259" key="5">
    <source>
        <dbReference type="Pfam" id="PF00755"/>
    </source>
</evidence>
<keyword evidence="3 4" id="KW-0012">Acyltransferase</keyword>
<comment type="similarity">
    <text evidence="1 4">Belongs to the carnitine/choline acetyltransferase family.</text>
</comment>
<evidence type="ECO:0000256" key="1">
    <source>
        <dbReference type="ARBA" id="ARBA00005232"/>
    </source>
</evidence>
<dbReference type="Pfam" id="PF00755">
    <property type="entry name" value="Carn_acyltransf"/>
    <property type="match status" value="1"/>
</dbReference>
<dbReference type="SUPFAM" id="SSF52777">
    <property type="entry name" value="CoA-dependent acyltransferases"/>
    <property type="match status" value="2"/>
</dbReference>
<feature type="domain" description="Choline/carnitine acyltransferase" evidence="5">
    <location>
        <begin position="8"/>
        <end position="530"/>
    </location>
</feature>